<dbReference type="Pfam" id="PF08246">
    <property type="entry name" value="Inhibitor_I29"/>
    <property type="match status" value="1"/>
</dbReference>
<dbReference type="SUPFAM" id="SSF49384">
    <property type="entry name" value="Carbohydrate-binding domain"/>
    <property type="match status" value="1"/>
</dbReference>
<feature type="domain" description="Cathepsin propeptide inhibitor" evidence="5">
    <location>
        <begin position="125"/>
        <end position="181"/>
    </location>
</feature>
<dbReference type="InterPro" id="IPR013201">
    <property type="entry name" value="Prot_inhib_I29"/>
</dbReference>
<dbReference type="Gene3D" id="1.10.287.2250">
    <property type="match status" value="1"/>
</dbReference>
<reference evidence="8" key="1">
    <citation type="journal article" date="2011" name="Genome Biol.">
        <title>Comparative genomics of the social amoebae Dictyostelium discoideum and Dictyostelium purpureum.</title>
        <authorList>
            <consortium name="US DOE Joint Genome Institute (JGI-PGF)"/>
            <person name="Sucgang R."/>
            <person name="Kuo A."/>
            <person name="Tian X."/>
            <person name="Salerno W."/>
            <person name="Parikh A."/>
            <person name="Feasley C.L."/>
            <person name="Dalin E."/>
            <person name="Tu H."/>
            <person name="Huang E."/>
            <person name="Barry K."/>
            <person name="Lindquist E."/>
            <person name="Shapiro H."/>
            <person name="Bruce D."/>
            <person name="Schmutz J."/>
            <person name="Salamov A."/>
            <person name="Fey P."/>
            <person name="Gaudet P."/>
            <person name="Anjard C."/>
            <person name="Babu M.M."/>
            <person name="Basu S."/>
            <person name="Bushmanova Y."/>
            <person name="van der Wel H."/>
            <person name="Katoh-Kurasawa M."/>
            <person name="Dinh C."/>
            <person name="Coutinho P.M."/>
            <person name="Saito T."/>
            <person name="Elias M."/>
            <person name="Schaap P."/>
            <person name="Kay R.R."/>
            <person name="Henrissat B."/>
            <person name="Eichinger L."/>
            <person name="Rivero F."/>
            <person name="Putnam N.H."/>
            <person name="West C.M."/>
            <person name="Loomis W.F."/>
            <person name="Chisholm R.L."/>
            <person name="Shaulsky G."/>
            <person name="Strassmann J.E."/>
            <person name="Queller D.C."/>
            <person name="Kuspa A."/>
            <person name="Grigoriev I.V."/>
        </authorList>
    </citation>
    <scope>NUCLEOTIDE SEQUENCE [LARGE SCALE GENOMIC DNA]</scope>
    <source>
        <strain evidence="8">QSDP1</strain>
    </source>
</reference>
<proteinExistence type="inferred from homology"/>
<dbReference type="eggNOG" id="KOG1543">
    <property type="taxonomic scope" value="Eukaryota"/>
</dbReference>
<dbReference type="GeneID" id="10499498"/>
<evidence type="ECO:0000256" key="1">
    <source>
        <dbReference type="ARBA" id="ARBA00008455"/>
    </source>
</evidence>
<feature type="domain" description="Carbohydrate binding" evidence="6">
    <location>
        <begin position="219"/>
        <end position="298"/>
    </location>
</feature>
<evidence type="ECO:0000256" key="3">
    <source>
        <dbReference type="SAM" id="SignalP"/>
    </source>
</evidence>
<dbReference type="InterPro" id="IPR013128">
    <property type="entry name" value="Peptidase_C1A"/>
</dbReference>
<dbReference type="InterPro" id="IPR038765">
    <property type="entry name" value="Papain-like_cys_pep_sf"/>
</dbReference>
<dbReference type="InParanoid" id="F0ZEL3"/>
<dbReference type="EMBL" id="GL870995">
    <property type="protein sequence ID" value="EGC37608.1"/>
    <property type="molecule type" value="Genomic_DNA"/>
</dbReference>
<feature type="chain" id="PRO_5018756786" description="Cathepsin J" evidence="3">
    <location>
        <begin position="23"/>
        <end position="495"/>
    </location>
</feature>
<dbReference type="InterPro" id="IPR000668">
    <property type="entry name" value="Peptidase_C1A_C"/>
</dbReference>
<accession>F0ZEL3</accession>
<dbReference type="RefSeq" id="XP_003285869.1">
    <property type="nucleotide sequence ID" value="XM_003285821.1"/>
</dbReference>
<dbReference type="VEuPathDB" id="AmoebaDB:DICPUDRAFT_149760"/>
<sequence length="495" mass="56395">MKIKTVFFIFLIITLSITISHSRFNYREENEEDDIEVIVKVKVQINKHTDDNYVELDDIEDEKCNRCKYYEDKLEIEAIDDNSDNEDISKNKGHHYHHHRDVCGCLLEYYGKECRKREFNYQKEFIKWSNDYNKTYTANNFYKSYEIFKDSYRYIEQHSKKNDSTYKIGLNEFADISPEEFAQTYLIQLNTTEIEEMMNQTQTPIPTETPSPYPNICNIQVQQEIITSWITQNEKYINVKATIHNLGSSTINSFTFYLEVTSIWEVSTIGSNKYGLPHWRPTIAVNDSISFSYIKKANNITDLEQVETRCESHSNKTQPSNKSGLLMSTASADWSSSLPPVKNQGSCGSCYAFASITALEGALSKKGIQARLSEQEIVDCTRNQGNNGCSGGWFTGVYDYIRANKGVSLETGYPYTNSEGTCRPTSKNGGINSYVNINNERSMTDALTRVGPIAVALQAGVRSFQLYQSGLYNDAACGKGNIDHAVTLIGEYLYL</sequence>
<evidence type="ECO:0000259" key="4">
    <source>
        <dbReference type="SMART" id="SM00645"/>
    </source>
</evidence>
<dbReference type="Proteomes" id="UP000001064">
    <property type="component" value="Unassembled WGS sequence"/>
</dbReference>
<dbReference type="GO" id="GO:0005764">
    <property type="term" value="C:lysosome"/>
    <property type="evidence" value="ECO:0000318"/>
    <property type="project" value="GO_Central"/>
</dbReference>
<dbReference type="GO" id="GO:0004197">
    <property type="term" value="F:cysteine-type endopeptidase activity"/>
    <property type="evidence" value="ECO:0000318"/>
    <property type="project" value="GO_Central"/>
</dbReference>
<dbReference type="PROSITE" id="PS00139">
    <property type="entry name" value="THIOL_PROTEASE_CYS"/>
    <property type="match status" value="1"/>
</dbReference>
<name>F0ZEL3_DICPU</name>
<dbReference type="Pfam" id="PF09478">
    <property type="entry name" value="CBM49"/>
    <property type="match status" value="1"/>
</dbReference>
<dbReference type="SMART" id="SM00645">
    <property type="entry name" value="Pept_C1"/>
    <property type="match status" value="1"/>
</dbReference>
<dbReference type="SUPFAM" id="SSF54001">
    <property type="entry name" value="Cysteine proteinases"/>
    <property type="match status" value="2"/>
</dbReference>
<evidence type="ECO:0000259" key="5">
    <source>
        <dbReference type="SMART" id="SM00848"/>
    </source>
</evidence>
<keyword evidence="3" id="KW-0732">Signal</keyword>
<dbReference type="InterPro" id="IPR008965">
    <property type="entry name" value="CBM2/CBM3_carb-bd_dom_sf"/>
</dbReference>
<dbReference type="GO" id="GO:0030246">
    <property type="term" value="F:carbohydrate binding"/>
    <property type="evidence" value="ECO:0007669"/>
    <property type="project" value="InterPro"/>
</dbReference>
<dbReference type="Pfam" id="PF00112">
    <property type="entry name" value="Peptidase_C1"/>
    <property type="match status" value="1"/>
</dbReference>
<gene>
    <name evidence="7" type="ORF">DICPUDRAFT_149760</name>
</gene>
<evidence type="ECO:0000256" key="2">
    <source>
        <dbReference type="ARBA" id="ARBA00023157"/>
    </source>
</evidence>
<dbReference type="CDD" id="cd02248">
    <property type="entry name" value="Peptidase_C1A"/>
    <property type="match status" value="1"/>
</dbReference>
<evidence type="ECO:0000313" key="7">
    <source>
        <dbReference type="EMBL" id="EGC37608.1"/>
    </source>
</evidence>
<keyword evidence="2" id="KW-1015">Disulfide bond</keyword>
<organism evidence="7 8">
    <name type="scientific">Dictyostelium purpureum</name>
    <name type="common">Slime mold</name>
    <dbReference type="NCBI Taxonomy" id="5786"/>
    <lineage>
        <taxon>Eukaryota</taxon>
        <taxon>Amoebozoa</taxon>
        <taxon>Evosea</taxon>
        <taxon>Eumycetozoa</taxon>
        <taxon>Dictyostelia</taxon>
        <taxon>Dictyosteliales</taxon>
        <taxon>Dictyosteliaceae</taxon>
        <taxon>Dictyostelium</taxon>
    </lineage>
</organism>
<dbReference type="OMA" id="ETRCESH"/>
<feature type="domain" description="Peptidase C1A papain C-terminal" evidence="4">
    <location>
        <begin position="328"/>
        <end position="495"/>
    </location>
</feature>
<dbReference type="InterPro" id="IPR000169">
    <property type="entry name" value="Pept_cys_AS"/>
</dbReference>
<dbReference type="SMART" id="SM01063">
    <property type="entry name" value="CBM49"/>
    <property type="match status" value="1"/>
</dbReference>
<dbReference type="InterPro" id="IPR039417">
    <property type="entry name" value="Peptidase_C1A_papain-like"/>
</dbReference>
<comment type="similarity">
    <text evidence="1">Belongs to the peptidase C1 family.</text>
</comment>
<dbReference type="PANTHER" id="PTHR12411">
    <property type="entry name" value="CYSTEINE PROTEASE FAMILY C1-RELATED"/>
    <property type="match status" value="1"/>
</dbReference>
<dbReference type="STRING" id="5786.F0ZEL3"/>
<dbReference type="Gene3D" id="3.90.70.10">
    <property type="entry name" value="Cysteine proteinases"/>
    <property type="match status" value="1"/>
</dbReference>
<dbReference type="GO" id="GO:0005615">
    <property type="term" value="C:extracellular space"/>
    <property type="evidence" value="ECO:0000318"/>
    <property type="project" value="GO_Central"/>
</dbReference>
<protein>
    <recommendedName>
        <fullName evidence="9">Cathepsin J</fullName>
    </recommendedName>
</protein>
<dbReference type="InterPro" id="IPR019028">
    <property type="entry name" value="CBM_49"/>
</dbReference>
<dbReference type="SMART" id="SM00848">
    <property type="entry name" value="Inhibitor_I29"/>
    <property type="match status" value="1"/>
</dbReference>
<dbReference type="AlphaFoldDB" id="F0ZEL3"/>
<dbReference type="KEGG" id="dpp:DICPUDRAFT_149760"/>
<keyword evidence="8" id="KW-1185">Reference proteome</keyword>
<evidence type="ECO:0000259" key="6">
    <source>
        <dbReference type="SMART" id="SM01063"/>
    </source>
</evidence>
<dbReference type="GO" id="GO:0051603">
    <property type="term" value="P:proteolysis involved in protein catabolic process"/>
    <property type="evidence" value="ECO:0000318"/>
    <property type="project" value="GO_Central"/>
</dbReference>
<evidence type="ECO:0000313" key="8">
    <source>
        <dbReference type="Proteomes" id="UP000001064"/>
    </source>
</evidence>
<feature type="signal peptide" evidence="3">
    <location>
        <begin position="1"/>
        <end position="22"/>
    </location>
</feature>
<dbReference type="OrthoDB" id="190265at2759"/>
<evidence type="ECO:0008006" key="9">
    <source>
        <dbReference type="Google" id="ProtNLM"/>
    </source>
</evidence>